<dbReference type="PATRIC" id="fig|320778.3.peg.1445"/>
<dbReference type="GO" id="GO:0005525">
    <property type="term" value="F:GTP binding"/>
    <property type="evidence" value="ECO:0007669"/>
    <property type="project" value="UniProtKB-UniRule"/>
</dbReference>
<dbReference type="InterPro" id="IPR003203">
    <property type="entry name" value="CobU/CobP"/>
</dbReference>
<dbReference type="EMBL" id="LDOU01000006">
    <property type="protein sequence ID" value="KLV10256.1"/>
    <property type="molecule type" value="Genomic_DNA"/>
</dbReference>
<evidence type="ECO:0000256" key="4">
    <source>
        <dbReference type="ARBA" id="ARBA00003889"/>
    </source>
</evidence>
<dbReference type="InterPro" id="IPR027417">
    <property type="entry name" value="P-loop_NTPase"/>
</dbReference>
<evidence type="ECO:0000256" key="13">
    <source>
        <dbReference type="ARBA" id="ARBA00023134"/>
    </source>
</evidence>
<protein>
    <recommendedName>
        <fullName evidence="14">Bifunctional adenosylcobalamin biosynthesis protein</fullName>
        <ecNumber evidence="14">2.7.1.156</ecNumber>
        <ecNumber evidence="14">2.7.7.62</ecNumber>
    </recommendedName>
</protein>
<evidence type="ECO:0000256" key="16">
    <source>
        <dbReference type="PIRSR" id="PIRSR006135-2"/>
    </source>
</evidence>
<dbReference type="UniPathway" id="UPA00148">
    <property type="reaction ID" value="UER00236"/>
</dbReference>
<keyword evidence="13 14" id="KW-0342">GTP-binding</keyword>
<keyword evidence="12 14" id="KW-0067">ATP-binding</keyword>
<keyword evidence="11 14" id="KW-0418">Kinase</keyword>
<name>A0A0J1HF61_9GAMM</name>
<evidence type="ECO:0000256" key="11">
    <source>
        <dbReference type="ARBA" id="ARBA00022777"/>
    </source>
</evidence>
<dbReference type="GO" id="GO:0043752">
    <property type="term" value="F:adenosylcobinamide kinase activity"/>
    <property type="evidence" value="ECO:0007669"/>
    <property type="project" value="UniProtKB-EC"/>
</dbReference>
<comment type="catalytic activity">
    <reaction evidence="3">
        <text>adenosylcob(III)inamide + GTP = adenosylcob(III)inamide phosphate + GDP + H(+)</text>
        <dbReference type="Rhea" id="RHEA:15765"/>
        <dbReference type="ChEBI" id="CHEBI:2480"/>
        <dbReference type="ChEBI" id="CHEBI:15378"/>
        <dbReference type="ChEBI" id="CHEBI:37565"/>
        <dbReference type="ChEBI" id="CHEBI:58189"/>
        <dbReference type="ChEBI" id="CHEBI:58502"/>
        <dbReference type="EC" id="2.7.1.156"/>
    </reaction>
</comment>
<dbReference type="Gene3D" id="3.40.50.300">
    <property type="entry name" value="P-loop containing nucleotide triphosphate hydrolases"/>
    <property type="match status" value="1"/>
</dbReference>
<gene>
    <name evidence="17" type="ORF">ABT57_06710</name>
</gene>
<dbReference type="Proteomes" id="UP000035909">
    <property type="component" value="Unassembled WGS sequence"/>
</dbReference>
<dbReference type="NCBIfam" id="NF004469">
    <property type="entry name" value="PRK05800.1"/>
    <property type="match status" value="1"/>
</dbReference>
<dbReference type="AlphaFoldDB" id="A0A0J1HF61"/>
<dbReference type="RefSeq" id="WP_047884419.1">
    <property type="nucleotide sequence ID" value="NZ_CP071326.1"/>
</dbReference>
<dbReference type="CDD" id="cd00544">
    <property type="entry name" value="CobU"/>
    <property type="match status" value="1"/>
</dbReference>
<dbReference type="GO" id="GO:0005524">
    <property type="term" value="F:ATP binding"/>
    <property type="evidence" value="ECO:0007669"/>
    <property type="project" value="UniProtKB-UniRule"/>
</dbReference>
<evidence type="ECO:0000256" key="2">
    <source>
        <dbReference type="ARBA" id="ARBA00000711"/>
    </source>
</evidence>
<evidence type="ECO:0000313" key="17">
    <source>
        <dbReference type="EMBL" id="KLV10256.1"/>
    </source>
</evidence>
<comment type="pathway">
    <text evidence="6 14">Cofactor biosynthesis; adenosylcobalamin biosynthesis; adenosylcobalamin from cob(II)yrinate a,c-diamide: step 5/7.</text>
</comment>
<dbReference type="PANTHER" id="PTHR34848">
    <property type="match status" value="1"/>
</dbReference>
<comment type="catalytic activity">
    <reaction evidence="1 14">
        <text>adenosylcob(III)inamide + ATP = adenosylcob(III)inamide phosphate + ADP + H(+)</text>
        <dbReference type="Rhea" id="RHEA:15769"/>
        <dbReference type="ChEBI" id="CHEBI:2480"/>
        <dbReference type="ChEBI" id="CHEBI:15378"/>
        <dbReference type="ChEBI" id="CHEBI:30616"/>
        <dbReference type="ChEBI" id="CHEBI:58502"/>
        <dbReference type="ChEBI" id="CHEBI:456216"/>
        <dbReference type="EC" id="2.7.1.156"/>
    </reaction>
</comment>
<keyword evidence="10 14" id="KW-0547">Nucleotide-binding</keyword>
<comment type="function">
    <text evidence="4 14">Catalyzes ATP-dependent phosphorylation of adenosylcobinamide and addition of GMP to adenosylcobinamide phosphate.</text>
</comment>
<evidence type="ECO:0000256" key="15">
    <source>
        <dbReference type="PIRSR" id="PIRSR006135-1"/>
    </source>
</evidence>
<keyword evidence="18" id="KW-1185">Reference proteome</keyword>
<proteinExistence type="inferred from homology"/>
<feature type="binding site" evidence="16">
    <location>
        <position position="64"/>
    </location>
    <ligand>
        <name>GTP</name>
        <dbReference type="ChEBI" id="CHEBI:37565"/>
    </ligand>
</feature>
<dbReference type="PANTHER" id="PTHR34848:SF1">
    <property type="entry name" value="BIFUNCTIONAL ADENOSYLCOBALAMIN BIOSYNTHESIS PROTEIN COBU"/>
    <property type="match status" value="1"/>
</dbReference>
<organism evidence="17 18">
    <name type="scientific">Photobacterium ganghwense</name>
    <dbReference type="NCBI Taxonomy" id="320778"/>
    <lineage>
        <taxon>Bacteria</taxon>
        <taxon>Pseudomonadati</taxon>
        <taxon>Pseudomonadota</taxon>
        <taxon>Gammaproteobacteria</taxon>
        <taxon>Vibrionales</taxon>
        <taxon>Vibrionaceae</taxon>
        <taxon>Photobacterium</taxon>
    </lineage>
</organism>
<evidence type="ECO:0000256" key="14">
    <source>
        <dbReference type="PIRNR" id="PIRNR006135"/>
    </source>
</evidence>
<comment type="catalytic activity">
    <reaction evidence="2 14">
        <text>adenosylcob(III)inamide phosphate + GTP + H(+) = adenosylcob(III)inamide-GDP + diphosphate</text>
        <dbReference type="Rhea" id="RHEA:22712"/>
        <dbReference type="ChEBI" id="CHEBI:15378"/>
        <dbReference type="ChEBI" id="CHEBI:33019"/>
        <dbReference type="ChEBI" id="CHEBI:37565"/>
        <dbReference type="ChEBI" id="CHEBI:58502"/>
        <dbReference type="ChEBI" id="CHEBI:60487"/>
        <dbReference type="EC" id="2.7.7.62"/>
    </reaction>
</comment>
<dbReference type="GO" id="GO:0009236">
    <property type="term" value="P:cobalamin biosynthetic process"/>
    <property type="evidence" value="ECO:0007669"/>
    <property type="project" value="UniProtKB-UniRule"/>
</dbReference>
<dbReference type="GO" id="GO:0008820">
    <property type="term" value="F:cobinamide phosphate guanylyltransferase activity"/>
    <property type="evidence" value="ECO:0007669"/>
    <property type="project" value="UniProtKB-UniRule"/>
</dbReference>
<evidence type="ECO:0000256" key="1">
    <source>
        <dbReference type="ARBA" id="ARBA00000312"/>
    </source>
</evidence>
<comment type="pathway">
    <text evidence="5 14">Cofactor biosynthesis; adenosylcobalamin biosynthesis; adenosylcobalamin from cob(II)yrinate a,c-diamide: step 6/7.</text>
</comment>
<feature type="binding site" evidence="16">
    <location>
        <begin position="11"/>
        <end position="18"/>
    </location>
    <ligand>
        <name>GTP</name>
        <dbReference type="ChEBI" id="CHEBI:37565"/>
    </ligand>
</feature>
<evidence type="ECO:0000256" key="10">
    <source>
        <dbReference type="ARBA" id="ARBA00022741"/>
    </source>
</evidence>
<dbReference type="PIRSF" id="PIRSF006135">
    <property type="entry name" value="CobU"/>
    <property type="match status" value="1"/>
</dbReference>
<feature type="binding site" evidence="16">
    <location>
        <position position="86"/>
    </location>
    <ligand>
        <name>GTP</name>
        <dbReference type="ChEBI" id="CHEBI:37565"/>
    </ligand>
</feature>
<evidence type="ECO:0000256" key="12">
    <source>
        <dbReference type="ARBA" id="ARBA00022840"/>
    </source>
</evidence>
<sequence length="177" mass="19226">MFRVNTELVLGGARSGKSSHAEYLAQTSGLDVIYIATATAGDEEMAARIAHHQQTRPNHWALVEEAVDLAGAIRRHSLPDNCLLIDCLTLWLTNCLFNDELALDWPGQKAALLAALAEAQGRVILVSNEVGQGIVPMGAMSRRFVDESGWLHQTIARQVDRVTFVTAGIPQILKGEA</sequence>
<feature type="active site" description="GMP-histidine intermediate" evidence="15">
    <location>
        <position position="52"/>
    </location>
</feature>
<dbReference type="STRING" id="320778.ABT57_06710"/>
<dbReference type="OrthoDB" id="9788370at2"/>
<keyword evidence="8 14" id="KW-0169">Cobalamin biosynthesis</keyword>
<comment type="caution">
    <text evidence="17">The sequence shown here is derived from an EMBL/GenBank/DDBJ whole genome shotgun (WGS) entry which is preliminary data.</text>
</comment>
<accession>A0A0J1HF61</accession>
<reference evidence="17 18" key="1">
    <citation type="submission" date="2015-05" db="EMBL/GenBank/DDBJ databases">
        <title>Photobacterium galathea sp. nov.</title>
        <authorList>
            <person name="Machado H."/>
            <person name="Gram L."/>
        </authorList>
    </citation>
    <scope>NUCLEOTIDE SEQUENCE [LARGE SCALE GENOMIC DNA]</scope>
    <source>
        <strain evidence="17 18">DSM 22954</strain>
    </source>
</reference>
<evidence type="ECO:0000313" key="18">
    <source>
        <dbReference type="Proteomes" id="UP000035909"/>
    </source>
</evidence>
<dbReference type="Pfam" id="PF02283">
    <property type="entry name" value="CobU"/>
    <property type="match status" value="1"/>
</dbReference>
<dbReference type="SUPFAM" id="SSF52540">
    <property type="entry name" value="P-loop containing nucleoside triphosphate hydrolases"/>
    <property type="match status" value="1"/>
</dbReference>
<keyword evidence="9 14" id="KW-0808">Transferase</keyword>
<dbReference type="EC" id="2.7.1.156" evidence="14"/>
<dbReference type="EC" id="2.7.7.62" evidence="14"/>
<evidence type="ECO:0000256" key="3">
    <source>
        <dbReference type="ARBA" id="ARBA00001522"/>
    </source>
</evidence>
<evidence type="ECO:0000256" key="5">
    <source>
        <dbReference type="ARBA" id="ARBA00004692"/>
    </source>
</evidence>
<evidence type="ECO:0000256" key="7">
    <source>
        <dbReference type="ARBA" id="ARBA00007490"/>
    </source>
</evidence>
<comment type="similarity">
    <text evidence="7 14">Belongs to the CobU/CobP family.</text>
</comment>
<feature type="binding site" evidence="16">
    <location>
        <begin position="36"/>
        <end position="38"/>
    </location>
    <ligand>
        <name>GTP</name>
        <dbReference type="ChEBI" id="CHEBI:37565"/>
    </ligand>
</feature>
<evidence type="ECO:0000256" key="9">
    <source>
        <dbReference type="ARBA" id="ARBA00022679"/>
    </source>
</evidence>
<evidence type="ECO:0000256" key="8">
    <source>
        <dbReference type="ARBA" id="ARBA00022573"/>
    </source>
</evidence>
<evidence type="ECO:0000256" key="6">
    <source>
        <dbReference type="ARBA" id="ARBA00005159"/>
    </source>
</evidence>